<feature type="compositionally biased region" description="Low complexity" evidence="3">
    <location>
        <begin position="21"/>
        <end position="30"/>
    </location>
</feature>
<dbReference type="InterPro" id="IPR004045">
    <property type="entry name" value="Glutathione_S-Trfase_N"/>
</dbReference>
<dbReference type="SUPFAM" id="SSF47616">
    <property type="entry name" value="GST C-terminal domain-like"/>
    <property type="match status" value="1"/>
</dbReference>
<evidence type="ECO:0000256" key="1">
    <source>
        <dbReference type="ARBA" id="ARBA00012452"/>
    </source>
</evidence>
<dbReference type="PANTHER" id="PTHR43900">
    <property type="entry name" value="GLUTATHIONE S-TRANSFERASE RHO"/>
    <property type="match status" value="1"/>
</dbReference>
<dbReference type="CDD" id="cd00299">
    <property type="entry name" value="GST_C_family"/>
    <property type="match status" value="1"/>
</dbReference>
<sequence length="252" mass="27321">MNRLVQQMSSTPNRRRRPDPAAGEGSGAARGSNCKNITIMKLPRYGALSTRRDDVAMTTIRVHGWPVSTWTRTAAMTCIEKGAEYELVALDRFSPEHYALHPFGRMPVVEVGGLVLTETPAIACHLDECLGGPALQPEDLPTRTAMRRWMSICADYVFHDVVRAIPRGRPASAEELAVARTALERVESLVGDGPFLAGDGLTLADLFLAPQIANAREKAPEVLDGLGAIAAWAAGIEARESFRRTAYDPASV</sequence>
<protein>
    <recommendedName>
        <fullName evidence="1">glutathione transferase</fullName>
        <ecNumber evidence="1">2.5.1.18</ecNumber>
    </recommendedName>
</protein>
<dbReference type="GO" id="GO:0004364">
    <property type="term" value="F:glutathione transferase activity"/>
    <property type="evidence" value="ECO:0007669"/>
    <property type="project" value="UniProtKB-EC"/>
</dbReference>
<dbReference type="SFLD" id="SFLDG00358">
    <property type="entry name" value="Main_(cytGST)"/>
    <property type="match status" value="1"/>
</dbReference>
<dbReference type="Gene3D" id="1.20.1050.10">
    <property type="match status" value="1"/>
</dbReference>
<dbReference type="PROSITE" id="PS50405">
    <property type="entry name" value="GST_CTER"/>
    <property type="match status" value="1"/>
</dbReference>
<keyword evidence="7" id="KW-1185">Reference proteome</keyword>
<evidence type="ECO:0000256" key="3">
    <source>
        <dbReference type="SAM" id="MobiDB-lite"/>
    </source>
</evidence>
<dbReference type="SFLD" id="SFLDS00019">
    <property type="entry name" value="Glutathione_Transferase_(cytos"/>
    <property type="match status" value="1"/>
</dbReference>
<evidence type="ECO:0000259" key="5">
    <source>
        <dbReference type="PROSITE" id="PS50405"/>
    </source>
</evidence>
<dbReference type="PROSITE" id="PS50404">
    <property type="entry name" value="GST_NTER"/>
    <property type="match status" value="1"/>
</dbReference>
<evidence type="ECO:0000313" key="6">
    <source>
        <dbReference type="EMBL" id="QEC49544.1"/>
    </source>
</evidence>
<dbReference type="InterPro" id="IPR010987">
    <property type="entry name" value="Glutathione-S-Trfase_C-like"/>
</dbReference>
<dbReference type="Gene3D" id="3.40.30.10">
    <property type="entry name" value="Glutaredoxin"/>
    <property type="match status" value="1"/>
</dbReference>
<dbReference type="Pfam" id="PF13410">
    <property type="entry name" value="GST_C_2"/>
    <property type="match status" value="1"/>
</dbReference>
<dbReference type="GO" id="GO:0043295">
    <property type="term" value="F:glutathione binding"/>
    <property type="evidence" value="ECO:0007669"/>
    <property type="project" value="TreeGrafter"/>
</dbReference>
<feature type="region of interest" description="Disordered" evidence="3">
    <location>
        <begin position="1"/>
        <end position="30"/>
    </location>
</feature>
<dbReference type="EMBL" id="CP042430">
    <property type="protein sequence ID" value="QEC49544.1"/>
    <property type="molecule type" value="Genomic_DNA"/>
</dbReference>
<dbReference type="InterPro" id="IPR040079">
    <property type="entry name" value="Glutathione_S-Trfase"/>
</dbReference>
<accession>A0A5B8U8Z6</accession>
<dbReference type="GO" id="GO:0005737">
    <property type="term" value="C:cytoplasm"/>
    <property type="evidence" value="ECO:0007669"/>
    <property type="project" value="TreeGrafter"/>
</dbReference>
<dbReference type="Pfam" id="PF02798">
    <property type="entry name" value="GST_N"/>
    <property type="match status" value="1"/>
</dbReference>
<dbReference type="KEGG" id="bsol:FSW04_19520"/>
<feature type="compositionally biased region" description="Polar residues" evidence="3">
    <location>
        <begin position="1"/>
        <end position="12"/>
    </location>
</feature>
<dbReference type="InterPro" id="IPR036282">
    <property type="entry name" value="Glutathione-S-Trfase_C_sf"/>
</dbReference>
<gene>
    <name evidence="6" type="ORF">FSW04_19520</name>
</gene>
<dbReference type="AlphaFoldDB" id="A0A5B8U8Z6"/>
<dbReference type="PANTHER" id="PTHR43900:SF3">
    <property type="entry name" value="GLUTATHIONE S-TRANSFERASE RHO"/>
    <property type="match status" value="1"/>
</dbReference>
<dbReference type="Proteomes" id="UP000321805">
    <property type="component" value="Chromosome"/>
</dbReference>
<organism evidence="6 7">
    <name type="scientific">Baekduia soli</name>
    <dbReference type="NCBI Taxonomy" id="496014"/>
    <lineage>
        <taxon>Bacteria</taxon>
        <taxon>Bacillati</taxon>
        <taxon>Actinomycetota</taxon>
        <taxon>Thermoleophilia</taxon>
        <taxon>Solirubrobacterales</taxon>
        <taxon>Baekduiaceae</taxon>
        <taxon>Baekduia</taxon>
    </lineage>
</organism>
<evidence type="ECO:0000259" key="4">
    <source>
        <dbReference type="PROSITE" id="PS50404"/>
    </source>
</evidence>
<proteinExistence type="predicted"/>
<feature type="domain" description="GST N-terminal" evidence="4">
    <location>
        <begin position="58"/>
        <end position="134"/>
    </location>
</feature>
<reference evidence="6 7" key="1">
    <citation type="journal article" date="2018" name="J. Microbiol.">
        <title>Baekduia soli gen. nov., sp. nov., a novel bacterium isolated from the soil of Baekdu Mountain and proposal of a novel family name, Baekduiaceae fam. nov.</title>
        <authorList>
            <person name="An D.S."/>
            <person name="Siddiqi M.Z."/>
            <person name="Kim K.H."/>
            <person name="Yu H.S."/>
            <person name="Im W.T."/>
        </authorList>
    </citation>
    <scope>NUCLEOTIDE SEQUENCE [LARGE SCALE GENOMIC DNA]</scope>
    <source>
        <strain evidence="6 7">BR7-21</strain>
    </source>
</reference>
<dbReference type="OrthoDB" id="9797500at2"/>
<dbReference type="InterPro" id="IPR036249">
    <property type="entry name" value="Thioredoxin-like_sf"/>
</dbReference>
<name>A0A5B8U8Z6_9ACTN</name>
<dbReference type="SUPFAM" id="SSF52833">
    <property type="entry name" value="Thioredoxin-like"/>
    <property type="match status" value="1"/>
</dbReference>
<dbReference type="EC" id="2.5.1.18" evidence="1"/>
<evidence type="ECO:0000313" key="7">
    <source>
        <dbReference type="Proteomes" id="UP000321805"/>
    </source>
</evidence>
<feature type="domain" description="GST C-terminal" evidence="5">
    <location>
        <begin position="139"/>
        <end position="252"/>
    </location>
</feature>
<evidence type="ECO:0000256" key="2">
    <source>
        <dbReference type="ARBA" id="ARBA00022679"/>
    </source>
</evidence>
<keyword evidence="2 6" id="KW-0808">Transferase</keyword>